<gene>
    <name evidence="1" type="ORF">MILVUS5_LOCUS31789</name>
</gene>
<protein>
    <submittedName>
        <fullName evidence="1">Uncharacterized protein</fullName>
    </submittedName>
</protein>
<dbReference type="EMBL" id="CASHSV030000513">
    <property type="protein sequence ID" value="CAJ2667088.1"/>
    <property type="molecule type" value="Genomic_DNA"/>
</dbReference>
<comment type="caution">
    <text evidence="1">The sequence shown here is derived from an EMBL/GenBank/DDBJ whole genome shotgun (WGS) entry which is preliminary data.</text>
</comment>
<evidence type="ECO:0000313" key="2">
    <source>
        <dbReference type="Proteomes" id="UP001177021"/>
    </source>
</evidence>
<accession>A0ACB0LEK7</accession>
<dbReference type="Proteomes" id="UP001177021">
    <property type="component" value="Unassembled WGS sequence"/>
</dbReference>
<keyword evidence="2" id="KW-1185">Reference proteome</keyword>
<sequence length="624" mass="71083">MSSEILSNIMSLIIDITFFYIILFFLSLSIVLCIEIEINDFHPQERDGLLVLRDSLNSSINLHGNWTGPPCINNLSRWFGITCSNWHVVHITIQGVNLSGYLPSSFLQNITFLRQIDFRNNELFGTLPNLTGLVFLEEVKFSVNHFSGEIPLEYVELHSLKVLELQENYLDGEIPPFDQPSLISFNVSYNHLVGKIPETSLLQRFPKSSFDDNSDLCGFPLDKSCSVEPPAPPPFAIPPSSSMEENKKRLQVWIIALIVIVAAVLFLFLVIIAFLFCKRQAKGNERRRDDSTRYVFGAWAKKMVYNAGNSEDSEKLGQLEFCNKKFQVFDMDDLLRASAEVLGRGDFGVTYKATLETGNIVAVKRLSYINELHKREFIQQMQLLGEIKHENLVEIISFYHSEDQKLVIYELVSDGTLFELLHEGRGIGRIPLDWSTRLAIIKDIAKGLDFLHQYLSSHKVPHANLKSTNVLIHQDNQGYHSKLIDYGFLPLLSSSKENEEKLAISKSPEFVKGKKLTHKTDVYCFGIIMLEIITGKIPGHILGDEVEEITTNDLSDWVRTVVNNDWSTDILDLEILADREGHDAMLNLTEIALECTDMIPENRPKMSVVLRKIEEMEQIIKENE</sequence>
<reference evidence="1" key="1">
    <citation type="submission" date="2023-10" db="EMBL/GenBank/DDBJ databases">
        <authorList>
            <person name="Rodriguez Cubillos JULIANA M."/>
            <person name="De Vega J."/>
        </authorList>
    </citation>
    <scope>NUCLEOTIDE SEQUENCE</scope>
</reference>
<organism evidence="1 2">
    <name type="scientific">Trifolium pratense</name>
    <name type="common">Red clover</name>
    <dbReference type="NCBI Taxonomy" id="57577"/>
    <lineage>
        <taxon>Eukaryota</taxon>
        <taxon>Viridiplantae</taxon>
        <taxon>Streptophyta</taxon>
        <taxon>Embryophyta</taxon>
        <taxon>Tracheophyta</taxon>
        <taxon>Spermatophyta</taxon>
        <taxon>Magnoliopsida</taxon>
        <taxon>eudicotyledons</taxon>
        <taxon>Gunneridae</taxon>
        <taxon>Pentapetalae</taxon>
        <taxon>rosids</taxon>
        <taxon>fabids</taxon>
        <taxon>Fabales</taxon>
        <taxon>Fabaceae</taxon>
        <taxon>Papilionoideae</taxon>
        <taxon>50 kb inversion clade</taxon>
        <taxon>NPAAA clade</taxon>
        <taxon>Hologalegina</taxon>
        <taxon>IRL clade</taxon>
        <taxon>Trifolieae</taxon>
        <taxon>Trifolium</taxon>
    </lineage>
</organism>
<name>A0ACB0LEK7_TRIPR</name>
<evidence type="ECO:0000313" key="1">
    <source>
        <dbReference type="EMBL" id="CAJ2667088.1"/>
    </source>
</evidence>
<proteinExistence type="predicted"/>